<dbReference type="Pfam" id="PF02631">
    <property type="entry name" value="RecX_HTH2"/>
    <property type="match status" value="1"/>
</dbReference>
<dbReference type="RefSeq" id="WP_128421652.1">
    <property type="nucleotide sequence ID" value="NZ_CP049017.1"/>
</dbReference>
<evidence type="ECO:0000259" key="7">
    <source>
        <dbReference type="Pfam" id="PF02631"/>
    </source>
</evidence>
<dbReference type="PANTHER" id="PTHR33602">
    <property type="entry name" value="REGULATORY PROTEIN RECX FAMILY PROTEIN"/>
    <property type="match status" value="1"/>
</dbReference>
<dbReference type="InterPro" id="IPR003783">
    <property type="entry name" value="Regulatory_RecX"/>
</dbReference>
<proteinExistence type="inferred from homology"/>
<dbReference type="GO" id="GO:0006282">
    <property type="term" value="P:regulation of DNA repair"/>
    <property type="evidence" value="ECO:0007669"/>
    <property type="project" value="UniProtKB-UniRule"/>
</dbReference>
<sequence>MRDDEQAQAQAQAQRRRHRQPEQTPLQRALGLLVRREHSRKELTRKLQLRGVEPDAAAAAVERLAGEGWQDDGRFAELLVRSRANTGYGPVHIRAELGTHGLDSEAIATAMAAFEGDWSENARDLVQRRFGTAGPVDLQQLRKAADLLARRGFDSDSIRAATRYEPED</sequence>
<comment type="subcellular location">
    <subcellularLocation>
        <location evidence="1 5">Cytoplasm</location>
    </subcellularLocation>
</comment>
<dbReference type="Pfam" id="PF21981">
    <property type="entry name" value="RecX_HTH3"/>
    <property type="match status" value="1"/>
</dbReference>
<evidence type="ECO:0000313" key="11">
    <source>
        <dbReference type="Proteomes" id="UP000239898"/>
    </source>
</evidence>
<evidence type="ECO:0000313" key="10">
    <source>
        <dbReference type="EMBL" id="PPT81332.1"/>
    </source>
</evidence>
<evidence type="ECO:0000259" key="9">
    <source>
        <dbReference type="Pfam" id="PF21982"/>
    </source>
</evidence>
<evidence type="ECO:0000256" key="3">
    <source>
        <dbReference type="ARBA" id="ARBA00018111"/>
    </source>
</evidence>
<comment type="caution">
    <text evidence="10">The sequence shown here is derived from an EMBL/GenBank/DDBJ whole genome shotgun (WGS) entry which is preliminary data.</text>
</comment>
<dbReference type="PANTHER" id="PTHR33602:SF1">
    <property type="entry name" value="REGULATORY PROTEIN RECX FAMILY PROTEIN"/>
    <property type="match status" value="1"/>
</dbReference>
<evidence type="ECO:0000256" key="4">
    <source>
        <dbReference type="ARBA" id="ARBA00022490"/>
    </source>
</evidence>
<dbReference type="EMBL" id="MIGX01000140">
    <property type="protein sequence ID" value="PPT81332.1"/>
    <property type="molecule type" value="Genomic_DNA"/>
</dbReference>
<feature type="domain" description="RecX second three-helical" evidence="7">
    <location>
        <begin position="71"/>
        <end position="111"/>
    </location>
</feature>
<dbReference type="Gene3D" id="1.10.10.10">
    <property type="entry name" value="Winged helix-like DNA-binding domain superfamily/Winged helix DNA-binding domain"/>
    <property type="match status" value="3"/>
</dbReference>
<dbReference type="Pfam" id="PF21982">
    <property type="entry name" value="RecX_HTH1"/>
    <property type="match status" value="1"/>
</dbReference>
<evidence type="ECO:0000259" key="8">
    <source>
        <dbReference type="Pfam" id="PF21981"/>
    </source>
</evidence>
<dbReference type="InterPro" id="IPR053924">
    <property type="entry name" value="RecX_HTH_2nd"/>
</dbReference>
<reference evidence="10 11" key="1">
    <citation type="submission" date="2016-08" db="EMBL/GenBank/DDBJ databases">
        <title>Evolution of the type three secretion system and type three effector repertoires in Xanthomonas.</title>
        <authorList>
            <person name="Merda D."/>
            <person name="Briand M."/>
            <person name="Bosis E."/>
            <person name="Rousseau C."/>
            <person name="Portier P."/>
            <person name="Jacques M.-A."/>
            <person name="Fischer-Le Saux M."/>
        </authorList>
    </citation>
    <scope>NUCLEOTIDE SEQUENCE [LARGE SCALE GENOMIC DNA]</scope>
    <source>
        <strain evidence="10 11">CFBP 4691</strain>
    </source>
</reference>
<evidence type="ECO:0000256" key="2">
    <source>
        <dbReference type="ARBA" id="ARBA00009695"/>
    </source>
</evidence>
<dbReference type="HAMAP" id="MF_01114">
    <property type="entry name" value="RecX"/>
    <property type="match status" value="1"/>
</dbReference>
<organism evidence="10 11">
    <name type="scientific">Xanthomonas theicola</name>
    <dbReference type="NCBI Taxonomy" id="56464"/>
    <lineage>
        <taxon>Bacteria</taxon>
        <taxon>Pseudomonadati</taxon>
        <taxon>Pseudomonadota</taxon>
        <taxon>Gammaproteobacteria</taxon>
        <taxon>Lysobacterales</taxon>
        <taxon>Lysobacteraceae</taxon>
        <taxon>Xanthomonas</taxon>
    </lineage>
</organism>
<feature type="domain" description="RecX first three-helical" evidence="9">
    <location>
        <begin position="27"/>
        <end position="64"/>
    </location>
</feature>
<dbReference type="InterPro" id="IPR053925">
    <property type="entry name" value="RecX_HTH_3rd"/>
</dbReference>
<dbReference type="NCBIfam" id="NF001054">
    <property type="entry name" value="PRK00117.2-1"/>
    <property type="match status" value="1"/>
</dbReference>
<dbReference type="OrthoDB" id="7066780at2"/>
<dbReference type="InterPro" id="IPR053926">
    <property type="entry name" value="RecX_HTH_1st"/>
</dbReference>
<dbReference type="AlphaFoldDB" id="A0A2S6ZB01"/>
<dbReference type="Proteomes" id="UP000239898">
    <property type="component" value="Unassembled WGS sequence"/>
</dbReference>
<evidence type="ECO:0000256" key="6">
    <source>
        <dbReference type="SAM" id="MobiDB-lite"/>
    </source>
</evidence>
<dbReference type="GO" id="GO:0005737">
    <property type="term" value="C:cytoplasm"/>
    <property type="evidence" value="ECO:0007669"/>
    <property type="project" value="UniProtKB-SubCell"/>
</dbReference>
<dbReference type="InterPro" id="IPR036388">
    <property type="entry name" value="WH-like_DNA-bd_sf"/>
</dbReference>
<feature type="region of interest" description="Disordered" evidence="6">
    <location>
        <begin position="1"/>
        <end position="27"/>
    </location>
</feature>
<evidence type="ECO:0000256" key="5">
    <source>
        <dbReference type="HAMAP-Rule" id="MF_01114"/>
    </source>
</evidence>
<comment type="function">
    <text evidence="5">Modulates RecA activity.</text>
</comment>
<evidence type="ECO:0000256" key="1">
    <source>
        <dbReference type="ARBA" id="ARBA00004496"/>
    </source>
</evidence>
<gene>
    <name evidence="5" type="primary">recX</name>
    <name evidence="10" type="ORF">XthCFBP4691_17970</name>
</gene>
<accession>A0A2S6ZB01</accession>
<comment type="similarity">
    <text evidence="2 5">Belongs to the RecX family.</text>
</comment>
<feature type="domain" description="RecX third three-helical" evidence="8">
    <location>
        <begin position="120"/>
        <end position="161"/>
    </location>
</feature>
<keyword evidence="11" id="KW-1185">Reference proteome</keyword>
<keyword evidence="4 5" id="KW-0963">Cytoplasm</keyword>
<protein>
    <recommendedName>
        <fullName evidence="3 5">Regulatory protein RecX</fullName>
    </recommendedName>
</protein>
<name>A0A2S6ZB01_9XANT</name>